<dbReference type="AlphaFoldDB" id="A0A0D0BJP0"/>
<keyword evidence="2" id="KW-1185">Reference proteome</keyword>
<dbReference type="HOGENOM" id="CLU_765158_0_0_1"/>
<gene>
    <name evidence="1" type="ORF">GYMLUDRAFT_253625</name>
</gene>
<evidence type="ECO:0000313" key="2">
    <source>
        <dbReference type="Proteomes" id="UP000053593"/>
    </source>
</evidence>
<proteinExistence type="predicted"/>
<dbReference type="EMBL" id="KN835045">
    <property type="protein sequence ID" value="KIK49744.1"/>
    <property type="molecule type" value="Genomic_DNA"/>
</dbReference>
<dbReference type="Proteomes" id="UP000053593">
    <property type="component" value="Unassembled WGS sequence"/>
</dbReference>
<name>A0A0D0BJP0_9AGAR</name>
<dbReference type="OrthoDB" id="3247418at2759"/>
<evidence type="ECO:0000313" key="1">
    <source>
        <dbReference type="EMBL" id="KIK49744.1"/>
    </source>
</evidence>
<sequence>MSSERKKLLKKLNEIHWHSLLYICNDLWISPASDIIGKTEILKTEVTRKAMAESLLDWREHAVQEDAKFRWPHFTMIERPDPTATWAPPPALVIDADRDEHIELVDQDRRASMIELANAMSYDSAVCVGHVHRSLCQPLQEQEKLEKSLETATRDALMYVCLDLNRMPPTPPSGTTTKDMLIEQLIRWCHTKPVDPLLWPQIHSGEVLSRVHRCIREVLVPSWVAKPPFDTGLKSGGTLKANDWCLLITLYLPLALLSLWKEESPIRADNFANMQSILDNSMHLSCASLLMAKETVSLEQCQSFLWHYKAHVGGLKEIFPGFGVPSHHIGFHVYDFIRLFGPVQNFWCFPGECLIGKLQKEY</sequence>
<reference evidence="1 2" key="1">
    <citation type="submission" date="2014-04" db="EMBL/GenBank/DDBJ databases">
        <title>Evolutionary Origins and Diversification of the Mycorrhizal Mutualists.</title>
        <authorList>
            <consortium name="DOE Joint Genome Institute"/>
            <consortium name="Mycorrhizal Genomics Consortium"/>
            <person name="Kohler A."/>
            <person name="Kuo A."/>
            <person name="Nagy L.G."/>
            <person name="Floudas D."/>
            <person name="Copeland A."/>
            <person name="Barry K.W."/>
            <person name="Cichocki N."/>
            <person name="Veneault-Fourrey C."/>
            <person name="LaButti K."/>
            <person name="Lindquist E.A."/>
            <person name="Lipzen A."/>
            <person name="Lundell T."/>
            <person name="Morin E."/>
            <person name="Murat C."/>
            <person name="Riley R."/>
            <person name="Ohm R."/>
            <person name="Sun H."/>
            <person name="Tunlid A."/>
            <person name="Henrissat B."/>
            <person name="Grigoriev I.V."/>
            <person name="Hibbett D.S."/>
            <person name="Martin F."/>
        </authorList>
    </citation>
    <scope>NUCLEOTIDE SEQUENCE [LARGE SCALE GENOMIC DNA]</scope>
    <source>
        <strain evidence="1 2">FD-317 M1</strain>
    </source>
</reference>
<organism evidence="1 2">
    <name type="scientific">Collybiopsis luxurians FD-317 M1</name>
    <dbReference type="NCBI Taxonomy" id="944289"/>
    <lineage>
        <taxon>Eukaryota</taxon>
        <taxon>Fungi</taxon>
        <taxon>Dikarya</taxon>
        <taxon>Basidiomycota</taxon>
        <taxon>Agaricomycotina</taxon>
        <taxon>Agaricomycetes</taxon>
        <taxon>Agaricomycetidae</taxon>
        <taxon>Agaricales</taxon>
        <taxon>Marasmiineae</taxon>
        <taxon>Omphalotaceae</taxon>
        <taxon>Collybiopsis</taxon>
        <taxon>Collybiopsis luxurians</taxon>
    </lineage>
</organism>
<accession>A0A0D0BJP0</accession>
<protein>
    <submittedName>
        <fullName evidence="1">Uncharacterized protein</fullName>
    </submittedName>
</protein>